<name>A0A418UZH3_9DEIO</name>
<accession>A0A418UZH3</accession>
<proteinExistence type="predicted"/>
<protein>
    <submittedName>
        <fullName evidence="1">Uncharacterized protein</fullName>
    </submittedName>
</protein>
<reference evidence="1 2" key="1">
    <citation type="submission" date="2018-09" db="EMBL/GenBank/DDBJ databases">
        <authorList>
            <person name="Zhu H."/>
        </authorList>
    </citation>
    <scope>NUCLEOTIDE SEQUENCE [LARGE SCALE GENOMIC DNA]</scope>
    <source>
        <strain evidence="1 2">K2S05-167</strain>
    </source>
</reference>
<dbReference type="AlphaFoldDB" id="A0A418UZH3"/>
<organism evidence="1 2">
    <name type="scientific">Deinococcus cavernae</name>
    <dbReference type="NCBI Taxonomy" id="2320857"/>
    <lineage>
        <taxon>Bacteria</taxon>
        <taxon>Thermotogati</taxon>
        <taxon>Deinococcota</taxon>
        <taxon>Deinococci</taxon>
        <taxon>Deinococcales</taxon>
        <taxon>Deinococcaceae</taxon>
        <taxon>Deinococcus</taxon>
    </lineage>
</organism>
<dbReference type="RefSeq" id="WP_119766763.1">
    <property type="nucleotide sequence ID" value="NZ_QYUJ01000030.1"/>
</dbReference>
<dbReference type="EMBL" id="QYUJ01000030">
    <property type="protein sequence ID" value="RJF68893.1"/>
    <property type="molecule type" value="Genomic_DNA"/>
</dbReference>
<gene>
    <name evidence="1" type="ORF">D3875_21295</name>
</gene>
<keyword evidence="2" id="KW-1185">Reference proteome</keyword>
<dbReference type="Proteomes" id="UP000286287">
    <property type="component" value="Unassembled WGS sequence"/>
</dbReference>
<comment type="caution">
    <text evidence="1">The sequence shown here is derived from an EMBL/GenBank/DDBJ whole genome shotgun (WGS) entry which is preliminary data.</text>
</comment>
<evidence type="ECO:0000313" key="1">
    <source>
        <dbReference type="EMBL" id="RJF68893.1"/>
    </source>
</evidence>
<sequence length="153" mass="17544">MQQKPNQRLDSVSNSHVGKDFELTVQNFFAGQGLHLKRGHAVEVGLRKKKLHAFDLGCDQQKVLVECKAYRWTAGGNDPSAKMTTLNQEMLYFLVAPEDYRKILCIEKSVHPRKGSLGRHYVRLKSHLIPDGVEFWEFDLEAETAEKIYPESE</sequence>
<dbReference type="OrthoDB" id="1551113at2"/>
<evidence type="ECO:0000313" key="2">
    <source>
        <dbReference type="Proteomes" id="UP000286287"/>
    </source>
</evidence>